<comment type="caution">
    <text evidence="1">The sequence shown here is derived from an EMBL/GenBank/DDBJ whole genome shotgun (WGS) entry which is preliminary data.</text>
</comment>
<proteinExistence type="predicted"/>
<dbReference type="EMBL" id="JAENGZ010003242">
    <property type="protein sequence ID" value="KAG6941914.1"/>
    <property type="molecule type" value="Genomic_DNA"/>
</dbReference>
<name>A0A8T1TMA5_9STRA</name>
<dbReference type="OrthoDB" id="125120at2759"/>
<dbReference type="AlphaFoldDB" id="A0A8T1TMA5"/>
<gene>
    <name evidence="1" type="ORF">JG687_00019364</name>
</gene>
<accession>A0A8T1TMA5</accession>
<evidence type="ECO:0000313" key="1">
    <source>
        <dbReference type="EMBL" id="KAG6941914.1"/>
    </source>
</evidence>
<evidence type="ECO:0000313" key="2">
    <source>
        <dbReference type="Proteomes" id="UP000688947"/>
    </source>
</evidence>
<sequence>MIQNALSYPELKPLADNNVRAAYTCKLIRRSIVNYAAFDRYSSRQRTRLLYGQHSRRRTGCLQQSWRQSQNLSLI</sequence>
<protein>
    <submittedName>
        <fullName evidence="1">Uncharacterized protein</fullName>
    </submittedName>
</protein>
<dbReference type="Proteomes" id="UP000688947">
    <property type="component" value="Unassembled WGS sequence"/>
</dbReference>
<reference evidence="1" key="1">
    <citation type="submission" date="2021-01" db="EMBL/GenBank/DDBJ databases">
        <title>Phytophthora aleatoria, a newly-described species from Pinus radiata is distinct from Phytophthora cactorum isolates based on comparative genomics.</title>
        <authorList>
            <person name="Mcdougal R."/>
            <person name="Panda P."/>
            <person name="Williams N."/>
            <person name="Studholme D.J."/>
        </authorList>
    </citation>
    <scope>NUCLEOTIDE SEQUENCE</scope>
    <source>
        <strain evidence="1">NZFS 3830</strain>
    </source>
</reference>
<organism evidence="1 2">
    <name type="scientific">Phytophthora cactorum</name>
    <dbReference type="NCBI Taxonomy" id="29920"/>
    <lineage>
        <taxon>Eukaryota</taxon>
        <taxon>Sar</taxon>
        <taxon>Stramenopiles</taxon>
        <taxon>Oomycota</taxon>
        <taxon>Peronosporomycetes</taxon>
        <taxon>Peronosporales</taxon>
        <taxon>Peronosporaceae</taxon>
        <taxon>Phytophthora</taxon>
    </lineage>
</organism>